<gene>
    <name evidence="1" type="ORF">EVAR_80725_1</name>
</gene>
<evidence type="ECO:0000313" key="2">
    <source>
        <dbReference type="Proteomes" id="UP000299102"/>
    </source>
</evidence>
<name>A0A4C1U4Z6_EUMVA</name>
<sequence length="131" mass="14383">MMGLGKPFSCIHETFKKNTGGHKGLYDDLEAGEMQRMLMQESRFGIEVATPTITFEAIGSPRPISLVCTSGSLNSVSRLFIAELRFLNIVIVLFEDLRVCTRGVITASVTTVVGDTRPALRRHGRLKVSSP</sequence>
<dbReference type="AlphaFoldDB" id="A0A4C1U4Z6"/>
<keyword evidence="2" id="KW-1185">Reference proteome</keyword>
<organism evidence="1 2">
    <name type="scientific">Eumeta variegata</name>
    <name type="common">Bagworm moth</name>
    <name type="synonym">Eumeta japonica</name>
    <dbReference type="NCBI Taxonomy" id="151549"/>
    <lineage>
        <taxon>Eukaryota</taxon>
        <taxon>Metazoa</taxon>
        <taxon>Ecdysozoa</taxon>
        <taxon>Arthropoda</taxon>
        <taxon>Hexapoda</taxon>
        <taxon>Insecta</taxon>
        <taxon>Pterygota</taxon>
        <taxon>Neoptera</taxon>
        <taxon>Endopterygota</taxon>
        <taxon>Lepidoptera</taxon>
        <taxon>Glossata</taxon>
        <taxon>Ditrysia</taxon>
        <taxon>Tineoidea</taxon>
        <taxon>Psychidae</taxon>
        <taxon>Oiketicinae</taxon>
        <taxon>Eumeta</taxon>
    </lineage>
</organism>
<dbReference type="Proteomes" id="UP000299102">
    <property type="component" value="Unassembled WGS sequence"/>
</dbReference>
<proteinExistence type="predicted"/>
<reference evidence="1 2" key="1">
    <citation type="journal article" date="2019" name="Commun. Biol.">
        <title>The bagworm genome reveals a unique fibroin gene that provides high tensile strength.</title>
        <authorList>
            <person name="Kono N."/>
            <person name="Nakamura H."/>
            <person name="Ohtoshi R."/>
            <person name="Tomita M."/>
            <person name="Numata K."/>
            <person name="Arakawa K."/>
        </authorList>
    </citation>
    <scope>NUCLEOTIDE SEQUENCE [LARGE SCALE GENOMIC DNA]</scope>
</reference>
<comment type="caution">
    <text evidence="1">The sequence shown here is derived from an EMBL/GenBank/DDBJ whole genome shotgun (WGS) entry which is preliminary data.</text>
</comment>
<protein>
    <submittedName>
        <fullName evidence="1">Uncharacterized protein</fullName>
    </submittedName>
</protein>
<accession>A0A4C1U4Z6</accession>
<evidence type="ECO:0000313" key="1">
    <source>
        <dbReference type="EMBL" id="GBP20906.1"/>
    </source>
</evidence>
<dbReference type="EMBL" id="BGZK01000123">
    <property type="protein sequence ID" value="GBP20906.1"/>
    <property type="molecule type" value="Genomic_DNA"/>
</dbReference>